<feature type="domain" description="Activating transcription factor 7-interacting protein Fn3" evidence="3">
    <location>
        <begin position="546"/>
        <end position="657"/>
    </location>
</feature>
<dbReference type="InterPro" id="IPR056565">
    <property type="entry name" value="Fn3_ATF7IP"/>
</dbReference>
<keyword evidence="5" id="KW-1185">Reference proteome</keyword>
<accession>A0ABN7SI62</accession>
<dbReference type="Proteomes" id="UP001158576">
    <property type="component" value="Chromosome XSR"/>
</dbReference>
<sequence length="683" mass="76129">MVNFSETTVDEKPVSVNGMENLKAKNEPSTTKKNGSQKENRDLLKVKDATIRQQAQEIKNLQNEIRRMKKQRDEAESFYEKAKTLKANYKPVAKYEDIIINRMQKISDRAAKGKTEAEAYKEVIRSIPILSANQKTIWEQVDKYFPEAKIIVKNFGKTYRRLPERAKKLHFFDEKKYCDAATNTPLLADNKNTKYKQLTVQEKWTPIAFNDISPSDSNGQTSKPSESSAIFHGSSYPACSSSSSDNFQQNNAAARIPDPQQSQATPSINTAPFHQVPSQIGVSTGMPSNLNQIHSIPLPYDTKVIQPWMFQYGSIIDQKDLSATSNQTVAPPAAASDTNRPSPSTNSEAIRPSPSVSPTDRPILPKSLQPVIEQFQQSINLMKTTPPGKKRKSQEMSETNGAIDLTSDDEIIQPAKKINLNGSAPVSPRLISNPGQTYSTTNPVTIANGIPTTNVQAPCVVIAKALPIKIVNAPTTGRCSRSPKNTDSSSPESPPRKNLPRLLYSDIPECNKVKLNDGVTRILPPLPPVPKFTTSSKDVNGILQQLPHRLKLKATFSSNNTVVCMWDIDKTEKELKDRAKPESFELYVLKIPAEERRSAHRDIRDRGIKWKLIGNKDVMFHRIPVRCSLKNFPKKGDYIFIIRAKDRYGRVGAFSEFAVAKSPEPGEYVEGMPEVSGEPISID</sequence>
<evidence type="ECO:0000259" key="3">
    <source>
        <dbReference type="Pfam" id="PF16794"/>
    </source>
</evidence>
<feature type="compositionally biased region" description="Polar residues" evidence="2">
    <location>
        <begin position="259"/>
        <end position="283"/>
    </location>
</feature>
<evidence type="ECO:0000256" key="2">
    <source>
        <dbReference type="SAM" id="MobiDB-lite"/>
    </source>
</evidence>
<dbReference type="Pfam" id="PF16794">
    <property type="entry name" value="fn3_4"/>
    <property type="match status" value="1"/>
</dbReference>
<organism evidence="4 5">
    <name type="scientific">Oikopleura dioica</name>
    <name type="common">Tunicate</name>
    <dbReference type="NCBI Taxonomy" id="34765"/>
    <lineage>
        <taxon>Eukaryota</taxon>
        <taxon>Metazoa</taxon>
        <taxon>Chordata</taxon>
        <taxon>Tunicata</taxon>
        <taxon>Appendicularia</taxon>
        <taxon>Copelata</taxon>
        <taxon>Oikopleuridae</taxon>
        <taxon>Oikopleura</taxon>
    </lineage>
</organism>
<feature type="coiled-coil region" evidence="1">
    <location>
        <begin position="44"/>
        <end position="88"/>
    </location>
</feature>
<evidence type="ECO:0000313" key="5">
    <source>
        <dbReference type="Proteomes" id="UP001158576"/>
    </source>
</evidence>
<feature type="compositionally biased region" description="Polar residues" evidence="2">
    <location>
        <begin position="336"/>
        <end position="358"/>
    </location>
</feature>
<feature type="region of interest" description="Disordered" evidence="2">
    <location>
        <begin position="323"/>
        <end position="364"/>
    </location>
</feature>
<feature type="region of interest" description="Disordered" evidence="2">
    <location>
        <begin position="255"/>
        <end position="283"/>
    </location>
</feature>
<keyword evidence="1" id="KW-0175">Coiled coil</keyword>
<dbReference type="EMBL" id="OU015569">
    <property type="protein sequence ID" value="CAG5097522.1"/>
    <property type="molecule type" value="Genomic_DNA"/>
</dbReference>
<feature type="region of interest" description="Disordered" evidence="2">
    <location>
        <begin position="209"/>
        <end position="229"/>
    </location>
</feature>
<evidence type="ECO:0000256" key="1">
    <source>
        <dbReference type="SAM" id="Coils"/>
    </source>
</evidence>
<gene>
    <name evidence="4" type="ORF">OKIOD_LOCUS6673</name>
</gene>
<protein>
    <submittedName>
        <fullName evidence="4">Oidioi.mRNA.OKI2018_I69.XSR.g15115.t1.cds</fullName>
    </submittedName>
</protein>
<feature type="compositionally biased region" description="Polar residues" evidence="2">
    <location>
        <begin position="212"/>
        <end position="228"/>
    </location>
</feature>
<evidence type="ECO:0000313" key="4">
    <source>
        <dbReference type="EMBL" id="CAG5097522.1"/>
    </source>
</evidence>
<feature type="region of interest" description="Disordered" evidence="2">
    <location>
        <begin position="379"/>
        <end position="408"/>
    </location>
</feature>
<feature type="compositionally biased region" description="Polar residues" evidence="2">
    <location>
        <begin position="474"/>
        <end position="491"/>
    </location>
</feature>
<feature type="region of interest" description="Disordered" evidence="2">
    <location>
        <begin position="1"/>
        <end position="44"/>
    </location>
</feature>
<name>A0ABN7SI62_OIKDI</name>
<feature type="region of interest" description="Disordered" evidence="2">
    <location>
        <begin position="474"/>
        <end position="501"/>
    </location>
</feature>
<proteinExistence type="predicted"/>
<reference evidence="4 5" key="1">
    <citation type="submission" date="2021-04" db="EMBL/GenBank/DDBJ databases">
        <authorList>
            <person name="Bliznina A."/>
        </authorList>
    </citation>
    <scope>NUCLEOTIDE SEQUENCE [LARGE SCALE GENOMIC DNA]</scope>
</reference>